<dbReference type="GO" id="GO:0016491">
    <property type="term" value="F:oxidoreductase activity"/>
    <property type="evidence" value="ECO:0007669"/>
    <property type="project" value="InterPro"/>
</dbReference>
<dbReference type="Pfam" id="PF09995">
    <property type="entry name" value="MPAB_Lcp_cat"/>
    <property type="match status" value="1"/>
</dbReference>
<organism evidence="2 3">
    <name type="scientific">Flavobacterium cerinum</name>
    <dbReference type="NCBI Taxonomy" id="2502784"/>
    <lineage>
        <taxon>Bacteria</taxon>
        <taxon>Pseudomonadati</taxon>
        <taxon>Bacteroidota</taxon>
        <taxon>Flavobacteriia</taxon>
        <taxon>Flavobacteriales</taxon>
        <taxon>Flavobacteriaceae</taxon>
        <taxon>Flavobacterium</taxon>
    </lineage>
</organism>
<comment type="caution">
    <text evidence="2">The sequence shown here is derived from an EMBL/GenBank/DDBJ whole genome shotgun (WGS) entry which is preliminary data.</text>
</comment>
<sequence>MDENIKLYWEKGNGRQFIEWSGAEVNLANLDHYKRLSTEYDELGDAAAKEIFTGRSFPEAYLYIKELSEIKINEEDDLPHNLKMMLLSMQEVPSWLNQELITAGCSLSMRSGINGLISLRDYSLMGGYDYAYLNKPLVYTGALKKGASKRITDTLDFWVHVTRKKALQLNKDGYRYIIRTRMIHSFSRIMIKEKYKEWNKELWGEPINYSDMIATSIGFSLVFLHGLQKLGLTISEKEELGVFHLWKYIGHLLGIPENHLPDNKKEATEMFYTWTATQASADTDSVMLAKALEDESLASNIFKKSYQKNFLKYLHTSYVWFLNDRETCERLHTTKVSMPYLFPQSRRAGNIMSQKLIAISDKNYERAVALGNLIQEKISQEYLKADNHIS</sequence>
<name>A0A444HCI7_9FLAO</name>
<dbReference type="InterPro" id="IPR018713">
    <property type="entry name" value="MPAB/Lcp_cat_dom"/>
</dbReference>
<dbReference type="PANTHER" id="PTHR37539">
    <property type="entry name" value="SECRETED PROTEIN-RELATED"/>
    <property type="match status" value="1"/>
</dbReference>
<evidence type="ECO:0000313" key="2">
    <source>
        <dbReference type="EMBL" id="RWX01392.1"/>
    </source>
</evidence>
<dbReference type="EMBL" id="SBII01000003">
    <property type="protein sequence ID" value="RWX01392.1"/>
    <property type="molecule type" value="Genomic_DNA"/>
</dbReference>
<protein>
    <submittedName>
        <fullName evidence="2">DUF2236 domain-containing protein</fullName>
    </submittedName>
</protein>
<dbReference type="AlphaFoldDB" id="A0A444HCI7"/>
<feature type="domain" description="ER-bound oxygenase mpaB/mpaB'/Rubber oxygenase catalytic" evidence="1">
    <location>
        <begin position="125"/>
        <end position="332"/>
    </location>
</feature>
<proteinExistence type="predicted"/>
<evidence type="ECO:0000259" key="1">
    <source>
        <dbReference type="Pfam" id="PF09995"/>
    </source>
</evidence>
<reference evidence="2 3" key="1">
    <citation type="submission" date="2019-01" db="EMBL/GenBank/DDBJ databases">
        <title>Flavobacterium sp. nov.,isolated from freshwater.</title>
        <authorList>
            <person name="Zhang R."/>
            <person name="Du Z.-J."/>
        </authorList>
    </citation>
    <scope>NUCLEOTIDE SEQUENCE [LARGE SCALE GENOMIC DNA]</scope>
    <source>
        <strain evidence="2 3">1E403</strain>
    </source>
</reference>
<evidence type="ECO:0000313" key="3">
    <source>
        <dbReference type="Proteomes" id="UP000287527"/>
    </source>
</evidence>
<dbReference type="PANTHER" id="PTHR37539:SF1">
    <property type="entry name" value="ER-BOUND OXYGENASE MPAB_MPAB'_RUBBER OXYGENASE CATALYTIC DOMAIN-CONTAINING PROTEIN"/>
    <property type="match status" value="1"/>
</dbReference>
<dbReference type="OrthoDB" id="6072815at2"/>
<dbReference type="InterPro" id="IPR037473">
    <property type="entry name" value="Lcp-like"/>
</dbReference>
<accession>A0A444HCI7</accession>
<gene>
    <name evidence="2" type="ORF">EPI11_05400</name>
</gene>
<keyword evidence="3" id="KW-1185">Reference proteome</keyword>
<dbReference type="Proteomes" id="UP000287527">
    <property type="component" value="Unassembled WGS sequence"/>
</dbReference>
<dbReference type="RefSeq" id="WP_128388929.1">
    <property type="nucleotide sequence ID" value="NZ_SBII01000003.1"/>
</dbReference>